<keyword evidence="6" id="KW-0393">Immunoglobulin domain</keyword>
<evidence type="ECO:0000259" key="9">
    <source>
        <dbReference type="PROSITE" id="PS50853"/>
    </source>
</evidence>
<feature type="compositionally biased region" description="Pro residues" evidence="7">
    <location>
        <begin position="1458"/>
        <end position="1475"/>
    </location>
</feature>
<feature type="non-terminal residue" evidence="10">
    <location>
        <position position="1497"/>
    </location>
</feature>
<dbReference type="GO" id="GO:0005198">
    <property type="term" value="F:structural molecule activity"/>
    <property type="evidence" value="ECO:0007669"/>
    <property type="project" value="UniProtKB-ARBA"/>
</dbReference>
<dbReference type="FunFam" id="2.60.40.10:FF:000192">
    <property type="entry name" value="Myomesin 1"/>
    <property type="match status" value="1"/>
</dbReference>
<dbReference type="GO" id="GO:0005737">
    <property type="term" value="C:cytoplasm"/>
    <property type="evidence" value="ECO:0007669"/>
    <property type="project" value="UniProtKB-SubCell"/>
</dbReference>
<dbReference type="InterPro" id="IPR003599">
    <property type="entry name" value="Ig_sub"/>
</dbReference>
<evidence type="ECO:0000256" key="4">
    <source>
        <dbReference type="ARBA" id="ARBA00022737"/>
    </source>
</evidence>
<accession>A0A8J7NZ39</accession>
<dbReference type="CDD" id="cd00063">
    <property type="entry name" value="FN3"/>
    <property type="match status" value="5"/>
</dbReference>
<dbReference type="GO" id="GO:0032982">
    <property type="term" value="C:myosin filament"/>
    <property type="evidence" value="ECO:0007669"/>
    <property type="project" value="UniProtKB-KW"/>
</dbReference>
<evidence type="ECO:0000256" key="7">
    <source>
        <dbReference type="SAM" id="MobiDB-lite"/>
    </source>
</evidence>
<dbReference type="FunFam" id="2.60.40.10:FF:000069">
    <property type="entry name" value="Alpha-protein kinase 3"/>
    <property type="match status" value="1"/>
</dbReference>
<dbReference type="FunFam" id="2.60.40.10:FF:000029">
    <property type="entry name" value="Myomesin 1"/>
    <property type="match status" value="2"/>
</dbReference>
<feature type="domain" description="Ig-like" evidence="8">
    <location>
        <begin position="259"/>
        <end position="363"/>
    </location>
</feature>
<dbReference type="FunFam" id="2.60.40.10:FF:000670">
    <property type="entry name" value="Myomesin 2"/>
    <property type="match status" value="1"/>
</dbReference>
<dbReference type="SMART" id="SM00060">
    <property type="entry name" value="FN3"/>
    <property type="match status" value="5"/>
</dbReference>
<dbReference type="PANTHER" id="PTHR13817:SF22">
    <property type="entry name" value="MYOMESIN-2"/>
    <property type="match status" value="1"/>
</dbReference>
<dbReference type="FunFam" id="2.60.40.10:FF:002172">
    <property type="entry name" value="Myomesin 1a (skelemin)"/>
    <property type="match status" value="1"/>
</dbReference>
<protein>
    <submittedName>
        <fullName evidence="10">MYOM2 protein</fullName>
    </submittedName>
</protein>
<feature type="domain" description="Ig-like" evidence="8">
    <location>
        <begin position="1146"/>
        <end position="1232"/>
    </location>
</feature>
<dbReference type="EMBL" id="JAAWVO010052652">
    <property type="protein sequence ID" value="MBN3320814.1"/>
    <property type="molecule type" value="Genomic_DNA"/>
</dbReference>
<feature type="domain" description="Fibronectin type-III" evidence="9">
    <location>
        <begin position="729"/>
        <end position="828"/>
    </location>
</feature>
<dbReference type="InterPro" id="IPR013098">
    <property type="entry name" value="Ig_I-set"/>
</dbReference>
<name>A0A8J7NZ39_ATRSP</name>
<evidence type="ECO:0000256" key="3">
    <source>
        <dbReference type="ARBA" id="ARBA00022490"/>
    </source>
</evidence>
<dbReference type="InterPro" id="IPR036179">
    <property type="entry name" value="Ig-like_dom_sf"/>
</dbReference>
<dbReference type="Gene3D" id="2.60.40.10">
    <property type="entry name" value="Immunoglobulins"/>
    <property type="match status" value="12"/>
</dbReference>
<evidence type="ECO:0000259" key="8">
    <source>
        <dbReference type="PROSITE" id="PS50835"/>
    </source>
</evidence>
<dbReference type="SUPFAM" id="SSF48726">
    <property type="entry name" value="Immunoglobulin"/>
    <property type="match status" value="4"/>
</dbReference>
<feature type="domain" description="Fibronectin type-III" evidence="9">
    <location>
        <begin position="375"/>
        <end position="470"/>
    </location>
</feature>
<comment type="caution">
    <text evidence="10">The sequence shown here is derived from an EMBL/GenBank/DDBJ whole genome shotgun (WGS) entry which is preliminary data.</text>
</comment>
<feature type="region of interest" description="Disordered" evidence="7">
    <location>
        <begin position="1455"/>
        <end position="1497"/>
    </location>
</feature>
<dbReference type="InterPro" id="IPR003961">
    <property type="entry name" value="FN3_dom"/>
</dbReference>
<dbReference type="PROSITE" id="PS50853">
    <property type="entry name" value="FN3"/>
    <property type="match status" value="5"/>
</dbReference>
<dbReference type="SMART" id="SM00409">
    <property type="entry name" value="IG"/>
    <property type="match status" value="4"/>
</dbReference>
<gene>
    <name evidence="10" type="primary">Myom2</name>
    <name evidence="10" type="ORF">GTO95_0002428</name>
</gene>
<feature type="domain" description="Ig-like" evidence="8">
    <location>
        <begin position="144"/>
        <end position="235"/>
    </location>
</feature>
<dbReference type="PANTHER" id="PTHR13817">
    <property type="entry name" value="TITIN"/>
    <property type="match status" value="1"/>
</dbReference>
<keyword evidence="4" id="KW-0677">Repeat</keyword>
<feature type="non-terminal residue" evidence="10">
    <location>
        <position position="1"/>
    </location>
</feature>
<evidence type="ECO:0000256" key="1">
    <source>
        <dbReference type="ARBA" id="ARBA00004496"/>
    </source>
</evidence>
<sequence length="1497" mass="169115">MATKVAPFYQRKHKHFDQNYRSTQTRYVVQEYAASSRSRTSAVKSSSKSRLSAQSKRFHAAEEEQQQEVTYTVPSFRTRSAEEQEEYQRRVVHFGNDLALLEGEVHRARQATREQVDKLAVQRMVEERMAAERYIHEQSMVRGPDFLVRLRSHTVWEMSPVRLFCTVEGYPSPVVKWFKDDVILDPISMMGKYRIDSKYGVHSLEIHRCDIHDTAQYTAVATNAHGQATSTAAVIVKRYRGEEEPYHSVLLPLQIPMMPEIEYTKIDISFVEKFDVTFGIEGETMSLVCKMVIAPDLANLQPEAQWYRDDVRIKESQWAQMECGGGSARLTLTHLNKDDEGLYTLRMVTRGGTSEHRAYVFVSDAPATVAGAPGAPMDITIHDANRDYVIVSWKPPNITSESPVIGYFVDRCEVGTNNWVQCNDSPIKICIYPVHGLFEGHSYIFRVRAVNKTGVSRPSRVSDAIAALDPADLERLHVIHLERGKQIVIHQDDLEGDVKIPGVPTNVHAAETNRTYIVLSWDPPVPRGREPLMYYIEKCMVDGGNWQRVNTQIPVRSPRYAVFDLAEGKRYLFRVLSANKHGTSEPSEPTPPIQTEELHSVPSAPGRILATRNTKTSVVVQWDPPKQAAGLIGYYIDSSLVGSKRWAPCNHKPYKHTRFVVHGLTTGQSYIFRVKAVNELGFSEDSQESSAISVQAALSTCMEQRYVHSIREADLLQGNPILKISSPSPPYGITLLYCDGHSMTLGWKHPKYSGGAKVTDYYIDQREVSHLHWRETNVAPIKERIYKVENLQESKIYEFKIQASNLAGVGLPSDTSDPFKCEAWTMPEPGPSYDLSFCEIRNTSLVILWKAPLYAGKSPVTGYYVEMSTVGSEVWTTVNEKAISHCYLKVTNLEEASSYMFRVRAVNAAGMGKPSDVSEPVFVQARPDTKEVSSGVDEEGNIYLKFECNEMTDISQFIWSKSYEEIVDFSRVSIETEANVSKIVFKNPDKEDLGTFSVAVTDTEGVSASYVLEEKELEKLMALSHEIRNPLIPLKKELSYEIFERGQVRFWLQAEKLSSAVNYKFIVNDREVTSSESHKIHCDISTGIIEMVMDKFTSQSEGTYTVQIQDGKAKNQSALVLIGDVFKAALEEAEFQRREYLRKQGPHFLEYIHWHVEEDCTVMLVCKVANVKKESVFQWFKDDEKVILDEPVDVMSGICKLPIPQFSKKDQGEYRATLKDDRGQDVSTLDVSGKVFEDIINGISKIAGASASELKIQCTPEGIRLQCFMKYYTEEMRTVWYHKDSKISSSEKMRIGGTSEMVWMQICEPTEREKGKYTIEILDAKQSYTRTIDLSGQAYTDAYAEFQRLKQVAFAEKNRGKVVGGLPDVVTIMEKKTLSLTCTVCGDPSPEVVWYKNEKEVELDDHYVVTLDQGKYASLTIKGVTTEDSGKFSMNVHNKYGGETVDITVSVYKQGEEIPPPKLGQMPRPTPPPAAPAHAPKATAKQPEPQKGRTSRK</sequence>
<dbReference type="PROSITE" id="PS50835">
    <property type="entry name" value="IG_LIKE"/>
    <property type="match status" value="4"/>
</dbReference>
<keyword evidence="2" id="KW-0787">Thick filament</keyword>
<evidence type="ECO:0000256" key="5">
    <source>
        <dbReference type="ARBA" id="ARBA00023179"/>
    </source>
</evidence>
<dbReference type="FunFam" id="2.60.40.10:FF:000197">
    <property type="entry name" value="Myomesin 1"/>
    <property type="match status" value="1"/>
</dbReference>
<reference evidence="10" key="1">
    <citation type="journal article" date="2021" name="Cell">
        <title>Tracing the genetic footprints of vertebrate landing in non-teleost ray-finned fishes.</title>
        <authorList>
            <person name="Bi X."/>
            <person name="Wang K."/>
            <person name="Yang L."/>
            <person name="Pan H."/>
            <person name="Jiang H."/>
            <person name="Wei Q."/>
            <person name="Fang M."/>
            <person name="Yu H."/>
            <person name="Zhu C."/>
            <person name="Cai Y."/>
            <person name="He Y."/>
            <person name="Gan X."/>
            <person name="Zeng H."/>
            <person name="Yu D."/>
            <person name="Zhu Y."/>
            <person name="Jiang H."/>
            <person name="Qiu Q."/>
            <person name="Yang H."/>
            <person name="Zhang Y.E."/>
            <person name="Wang W."/>
            <person name="Zhu M."/>
            <person name="He S."/>
            <person name="Zhang G."/>
        </authorList>
    </citation>
    <scope>NUCLEOTIDE SEQUENCE</scope>
    <source>
        <strain evidence="10">Allg_001</strain>
    </source>
</reference>
<feature type="region of interest" description="Disordered" evidence="7">
    <location>
        <begin position="36"/>
        <end position="66"/>
    </location>
</feature>
<feature type="domain" description="Ig-like" evidence="8">
    <location>
        <begin position="1374"/>
        <end position="1450"/>
    </location>
</feature>
<evidence type="ECO:0000313" key="11">
    <source>
        <dbReference type="Proteomes" id="UP000736164"/>
    </source>
</evidence>
<dbReference type="FunFam" id="2.60.40.10:FF:000134">
    <property type="entry name" value="Myomesin 1"/>
    <property type="match status" value="1"/>
</dbReference>
<dbReference type="FunFam" id="2.60.40.10:FF:000233">
    <property type="entry name" value="Myomesin 1"/>
    <property type="match status" value="1"/>
</dbReference>
<keyword evidence="5" id="KW-0514">Muscle protein</keyword>
<dbReference type="FunFam" id="2.60.40.10:FF:000124">
    <property type="entry name" value="Myomesin 1"/>
    <property type="match status" value="1"/>
</dbReference>
<keyword evidence="3" id="KW-0963">Cytoplasm</keyword>
<feature type="domain" description="Fibronectin type-III" evidence="9">
    <location>
        <begin position="604"/>
        <end position="696"/>
    </location>
</feature>
<dbReference type="InterPro" id="IPR013783">
    <property type="entry name" value="Ig-like_fold"/>
</dbReference>
<feature type="compositionally biased region" description="Low complexity" evidence="7">
    <location>
        <begin position="1476"/>
        <end position="1485"/>
    </location>
</feature>
<dbReference type="InterPro" id="IPR050964">
    <property type="entry name" value="Striated_Muscle_Regulatory"/>
</dbReference>
<dbReference type="SMART" id="SM00408">
    <property type="entry name" value="IGc2"/>
    <property type="match status" value="3"/>
</dbReference>
<keyword evidence="11" id="KW-1185">Reference proteome</keyword>
<dbReference type="InterPro" id="IPR036116">
    <property type="entry name" value="FN3_sf"/>
</dbReference>
<dbReference type="Pfam" id="PF07679">
    <property type="entry name" value="I-set"/>
    <property type="match status" value="3"/>
</dbReference>
<feature type="domain" description="Fibronectin type-III" evidence="9">
    <location>
        <begin position="831"/>
        <end position="928"/>
    </location>
</feature>
<proteinExistence type="predicted"/>
<evidence type="ECO:0000256" key="2">
    <source>
        <dbReference type="ARBA" id="ARBA00022433"/>
    </source>
</evidence>
<dbReference type="SUPFAM" id="SSF49265">
    <property type="entry name" value="Fibronectin type III"/>
    <property type="match status" value="3"/>
</dbReference>
<dbReference type="PRINTS" id="PR00014">
    <property type="entry name" value="FNTYPEIII"/>
</dbReference>
<evidence type="ECO:0000313" key="10">
    <source>
        <dbReference type="EMBL" id="MBN3320814.1"/>
    </source>
</evidence>
<dbReference type="CDD" id="cd00096">
    <property type="entry name" value="Ig"/>
    <property type="match status" value="1"/>
</dbReference>
<dbReference type="FunFam" id="2.60.40.10:FF:000179">
    <property type="entry name" value="Myomesin 2"/>
    <property type="match status" value="1"/>
</dbReference>
<feature type="domain" description="Fibronectin type-III" evidence="9">
    <location>
        <begin position="503"/>
        <end position="598"/>
    </location>
</feature>
<dbReference type="Pfam" id="PF00041">
    <property type="entry name" value="fn3"/>
    <property type="match status" value="5"/>
</dbReference>
<feature type="compositionally biased region" description="Low complexity" evidence="7">
    <location>
        <begin position="36"/>
        <end position="55"/>
    </location>
</feature>
<evidence type="ECO:0000256" key="6">
    <source>
        <dbReference type="ARBA" id="ARBA00023319"/>
    </source>
</evidence>
<comment type="subcellular location">
    <subcellularLocation>
        <location evidence="1">Cytoplasm</location>
    </subcellularLocation>
</comment>
<dbReference type="FunFam" id="2.60.40.10:FF:000222">
    <property type="entry name" value="Myomesin 1"/>
    <property type="match status" value="1"/>
</dbReference>
<dbReference type="Proteomes" id="UP000736164">
    <property type="component" value="Unassembled WGS sequence"/>
</dbReference>
<organism evidence="10 11">
    <name type="scientific">Atractosteus spatula</name>
    <name type="common">Alligator gar</name>
    <name type="synonym">Lepisosteus spatula</name>
    <dbReference type="NCBI Taxonomy" id="7917"/>
    <lineage>
        <taxon>Eukaryota</taxon>
        <taxon>Metazoa</taxon>
        <taxon>Chordata</taxon>
        <taxon>Craniata</taxon>
        <taxon>Vertebrata</taxon>
        <taxon>Euteleostomi</taxon>
        <taxon>Actinopterygii</taxon>
        <taxon>Neopterygii</taxon>
        <taxon>Holostei</taxon>
        <taxon>Semionotiformes</taxon>
        <taxon>Lepisosteidae</taxon>
        <taxon>Atractosteus</taxon>
    </lineage>
</organism>
<dbReference type="InterPro" id="IPR007110">
    <property type="entry name" value="Ig-like_dom"/>
</dbReference>
<dbReference type="InterPro" id="IPR003598">
    <property type="entry name" value="Ig_sub2"/>
</dbReference>